<name>A0ABW0P9Z1_9HYPH</name>
<accession>A0ABW0P9Z1</accession>
<comment type="caution">
    <text evidence="1">The sequence shown here is derived from an EMBL/GenBank/DDBJ whole genome shotgun (WGS) entry which is preliminary data.</text>
</comment>
<proteinExistence type="predicted"/>
<dbReference type="EMBL" id="JBHSLU010000164">
    <property type="protein sequence ID" value="MFC5509444.1"/>
    <property type="molecule type" value="Genomic_DNA"/>
</dbReference>
<protein>
    <submittedName>
        <fullName evidence="1">Uncharacterized protein</fullName>
    </submittedName>
</protein>
<dbReference type="Proteomes" id="UP001596060">
    <property type="component" value="Unassembled WGS sequence"/>
</dbReference>
<evidence type="ECO:0000313" key="2">
    <source>
        <dbReference type="Proteomes" id="UP001596060"/>
    </source>
</evidence>
<dbReference type="RefSeq" id="WP_377818168.1">
    <property type="nucleotide sequence ID" value="NZ_JBHSLU010000164.1"/>
</dbReference>
<gene>
    <name evidence="1" type="ORF">ACFPN9_29970</name>
</gene>
<organism evidence="1 2">
    <name type="scientific">Bosea massiliensis</name>
    <dbReference type="NCBI Taxonomy" id="151419"/>
    <lineage>
        <taxon>Bacteria</taxon>
        <taxon>Pseudomonadati</taxon>
        <taxon>Pseudomonadota</taxon>
        <taxon>Alphaproteobacteria</taxon>
        <taxon>Hyphomicrobiales</taxon>
        <taxon>Boseaceae</taxon>
        <taxon>Bosea</taxon>
    </lineage>
</organism>
<evidence type="ECO:0000313" key="1">
    <source>
        <dbReference type="EMBL" id="MFC5509444.1"/>
    </source>
</evidence>
<keyword evidence="2" id="KW-1185">Reference proteome</keyword>
<reference evidence="2" key="1">
    <citation type="journal article" date="2019" name="Int. J. Syst. Evol. Microbiol.">
        <title>The Global Catalogue of Microorganisms (GCM) 10K type strain sequencing project: providing services to taxonomists for standard genome sequencing and annotation.</title>
        <authorList>
            <consortium name="The Broad Institute Genomics Platform"/>
            <consortium name="The Broad Institute Genome Sequencing Center for Infectious Disease"/>
            <person name="Wu L."/>
            <person name="Ma J."/>
        </authorList>
    </citation>
    <scope>NUCLEOTIDE SEQUENCE [LARGE SCALE GENOMIC DNA]</scope>
    <source>
        <strain evidence="2">CCUG 43117</strain>
    </source>
</reference>
<sequence length="253" mass="27975">MADRSVESDWVTIAGVCREAVNRAPHGDKVEVLREAAEGHGLSDSHVRRMIRALTFVEALHSKDKEFALALRRASFRVAELVDRWSQFAPSEAKAAAQRYFDKEVNFKGLQALFERESGGGNAVPVSTVGLVPDEFRQVAFERAEQLAGRKVKEVSLEAEPRLAAGVDRLMRSTEGHLFAVLVTPPGLSPKAYAVRRKLDAGRIALHKRVGIETIVVLPEEAEPSEFAETLSIYGLQDTPVGVIRVRPQYYAE</sequence>